<protein>
    <submittedName>
        <fullName evidence="3">Uncharacterized protein</fullName>
    </submittedName>
</protein>
<dbReference type="EMBL" id="JBJKBG010000005">
    <property type="protein sequence ID" value="KAL3741147.1"/>
    <property type="molecule type" value="Genomic_DNA"/>
</dbReference>
<accession>A0ABD3KP39</accession>
<keyword evidence="2" id="KW-1133">Transmembrane helix</keyword>
<feature type="transmembrane region" description="Helical" evidence="2">
    <location>
        <begin position="12"/>
        <end position="30"/>
    </location>
</feature>
<gene>
    <name evidence="3" type="ORF">ACJRO7_022286</name>
</gene>
<feature type="compositionally biased region" description="Basic and acidic residues" evidence="1">
    <location>
        <begin position="93"/>
        <end position="105"/>
    </location>
</feature>
<organism evidence="3 4">
    <name type="scientific">Eucalyptus globulus</name>
    <name type="common">Tasmanian blue gum</name>
    <dbReference type="NCBI Taxonomy" id="34317"/>
    <lineage>
        <taxon>Eukaryota</taxon>
        <taxon>Viridiplantae</taxon>
        <taxon>Streptophyta</taxon>
        <taxon>Embryophyta</taxon>
        <taxon>Tracheophyta</taxon>
        <taxon>Spermatophyta</taxon>
        <taxon>Magnoliopsida</taxon>
        <taxon>eudicotyledons</taxon>
        <taxon>Gunneridae</taxon>
        <taxon>Pentapetalae</taxon>
        <taxon>rosids</taxon>
        <taxon>malvids</taxon>
        <taxon>Myrtales</taxon>
        <taxon>Myrtaceae</taxon>
        <taxon>Myrtoideae</taxon>
        <taxon>Eucalypteae</taxon>
        <taxon>Eucalyptus</taxon>
    </lineage>
</organism>
<feature type="region of interest" description="Disordered" evidence="1">
    <location>
        <begin position="35"/>
        <end position="115"/>
    </location>
</feature>
<sequence>MASEGLESPNISYLTLLLVLFAMIPSIAMLSELEQRHIPPPRAPPTRTPESNGMQLEKGDPNTLSVSAGSCHFQRECGRQGQEVRSHRSPVRPWKEDMFKARAHEVPSGPNPISN</sequence>
<dbReference type="PANTHER" id="PTHR35301">
    <property type="entry name" value="CLAVATA3/ESR (CLE)-RELATED PROTEIN 41-RELATED"/>
    <property type="match status" value="1"/>
</dbReference>
<feature type="compositionally biased region" description="Basic and acidic residues" evidence="1">
    <location>
        <begin position="73"/>
        <end position="86"/>
    </location>
</feature>
<keyword evidence="2" id="KW-0812">Transmembrane</keyword>
<proteinExistence type="predicted"/>
<evidence type="ECO:0000256" key="1">
    <source>
        <dbReference type="SAM" id="MobiDB-lite"/>
    </source>
</evidence>
<name>A0ABD3KP39_EUCGL</name>
<reference evidence="3 4" key="1">
    <citation type="submission" date="2024-11" db="EMBL/GenBank/DDBJ databases">
        <title>Chromosome-level genome assembly of Eucalyptus globulus Labill. provides insights into its genome evolution.</title>
        <authorList>
            <person name="Li X."/>
        </authorList>
    </citation>
    <scope>NUCLEOTIDE SEQUENCE [LARGE SCALE GENOMIC DNA]</scope>
    <source>
        <strain evidence="3">CL2024</strain>
        <tissue evidence="3">Fresh tender leaves</tissue>
    </source>
</reference>
<feature type="compositionally biased region" description="Pro residues" evidence="1">
    <location>
        <begin position="38"/>
        <end position="47"/>
    </location>
</feature>
<evidence type="ECO:0000313" key="4">
    <source>
        <dbReference type="Proteomes" id="UP001634007"/>
    </source>
</evidence>
<dbReference type="InterPro" id="IPR037495">
    <property type="entry name" value="CLE41/42/44"/>
</dbReference>
<comment type="caution">
    <text evidence="3">The sequence shown here is derived from an EMBL/GenBank/DDBJ whole genome shotgun (WGS) entry which is preliminary data.</text>
</comment>
<keyword evidence="4" id="KW-1185">Reference proteome</keyword>
<keyword evidence="2" id="KW-0472">Membrane</keyword>
<dbReference type="AlphaFoldDB" id="A0ABD3KP39"/>
<dbReference type="Proteomes" id="UP001634007">
    <property type="component" value="Unassembled WGS sequence"/>
</dbReference>
<evidence type="ECO:0000256" key="2">
    <source>
        <dbReference type="SAM" id="Phobius"/>
    </source>
</evidence>
<dbReference type="PANTHER" id="PTHR35301:SF3">
    <property type="entry name" value="CLE03 PROTEIN"/>
    <property type="match status" value="1"/>
</dbReference>
<evidence type="ECO:0000313" key="3">
    <source>
        <dbReference type="EMBL" id="KAL3741147.1"/>
    </source>
</evidence>